<evidence type="ECO:0000313" key="9">
    <source>
        <dbReference type="Proteomes" id="UP000239698"/>
    </source>
</evidence>
<dbReference type="Gene3D" id="3.40.50.300">
    <property type="entry name" value="P-loop containing nucleotide triphosphate hydrolases"/>
    <property type="match status" value="1"/>
</dbReference>
<proteinExistence type="predicted"/>
<feature type="transmembrane region" description="Helical" evidence="6">
    <location>
        <begin position="15"/>
        <end position="38"/>
    </location>
</feature>
<comment type="subcellular location">
    <subcellularLocation>
        <location evidence="1">Cell membrane</location>
        <topology evidence="1">Multi-pass membrane protein</topology>
    </subcellularLocation>
</comment>
<keyword evidence="5 6" id="KW-0472">Membrane</keyword>
<dbReference type="PANTHER" id="PTHR37937:SF1">
    <property type="entry name" value="CONJUGATIVE TRANSFER: DNA TRANSPORT"/>
    <property type="match status" value="1"/>
</dbReference>
<dbReference type="EMBL" id="PSVT01000061">
    <property type="protein sequence ID" value="PPH71217.1"/>
    <property type="molecule type" value="Genomic_DNA"/>
</dbReference>
<evidence type="ECO:0000313" key="8">
    <source>
        <dbReference type="EMBL" id="PPH71217.1"/>
    </source>
</evidence>
<evidence type="ECO:0000256" key="4">
    <source>
        <dbReference type="ARBA" id="ARBA00022989"/>
    </source>
</evidence>
<evidence type="ECO:0000256" key="6">
    <source>
        <dbReference type="SAM" id="Phobius"/>
    </source>
</evidence>
<evidence type="ECO:0000256" key="2">
    <source>
        <dbReference type="ARBA" id="ARBA00022475"/>
    </source>
</evidence>
<protein>
    <recommendedName>
        <fullName evidence="7">TraD/TraG TraM recognition site domain-containing protein</fullName>
    </recommendedName>
</protein>
<dbReference type="Pfam" id="PF12696">
    <property type="entry name" value="TraG-D_C"/>
    <property type="match status" value="1"/>
</dbReference>
<feature type="transmembrane region" description="Helical" evidence="6">
    <location>
        <begin position="50"/>
        <end position="71"/>
    </location>
</feature>
<comment type="caution">
    <text evidence="8">The sequence shown here is derived from an EMBL/GenBank/DDBJ whole genome shotgun (WGS) entry which is preliminary data.</text>
</comment>
<feature type="transmembrane region" description="Helical" evidence="6">
    <location>
        <begin position="77"/>
        <end position="98"/>
    </location>
</feature>
<sequence length="581" mass="62474">MSATTPSTRPTMPSAWRWLIAESVFVVYGGAWVACALTCPGSSRQILSPVVVLLSLAVSPKLAAATGITLADTGTIVWFWLSCMGAALGVVLGVAWLLRYLRGEKDAGVGLATAADFDERNAKKELLATVDPLALIDGNPIVERAEDTLALLAPSGQGKTVRVLAPYIARAGAGPLVSTSTRQDVIRLTALLRAQHGRVQVLDLEGVMNLTGSVPEAPAGAPEGVHLGLSRIQWDIVSGCDMPKFAGERATAIIAASSAEGGESANSNFFRLTSTKVLRSYLYAAAVAGNNMKSVIRWQQNYLIDEPYEILDKHRPAWADVLREYTRGKAEVTISSTKQTIGNALGAFDYDEILDAVCPPEGHGFDVNEFLLSTDTLYCLAPAGSSALSAPVITALIDTIQKTAKRKATRMASGMLQPRLTNALDEVPHICPIPDLDSLVADGRGHGIRSAIVGQDRSQFFSRYGREVTESIFTNASSFIQLGGSKDDDHLAEMSRLAGKYDKLSTSTTMSDGHLSETTSIQEKDRLAINEIRELPEGSGLLMYRDLPVAVAEFPAWWERGNKVDYEASIAWVMQQEGFDA</sequence>
<reference evidence="8 9" key="1">
    <citation type="submission" date="2018-02" db="EMBL/GenBank/DDBJ databases">
        <title>Bacteriophage NCPPB3778 and a type I-E CRISPR drive the evolution of the US Biological Select Agent, Rathayibacter toxicus.</title>
        <authorList>
            <person name="Davis E.W.II."/>
            <person name="Tabima J.F."/>
            <person name="Weisberg A.J."/>
            <person name="Lopes L.D."/>
            <person name="Wiseman M.S."/>
            <person name="Wiseman M.S."/>
            <person name="Pupko T."/>
            <person name="Belcher M.S."/>
            <person name="Sechler A.J."/>
            <person name="Tancos M.A."/>
            <person name="Schroeder B.K."/>
            <person name="Murray T.D."/>
            <person name="Luster D.G."/>
            <person name="Schneider W.L."/>
            <person name="Rogers E."/>
            <person name="Andreote F.D."/>
            <person name="Grunwald N.J."/>
            <person name="Putnam M.L."/>
            <person name="Chang J.H."/>
        </authorList>
    </citation>
    <scope>NUCLEOTIDE SEQUENCE [LARGE SCALE GENOMIC DNA]</scope>
    <source>
        <strain evidence="8 9">AY1D6</strain>
    </source>
</reference>
<dbReference type="InterPro" id="IPR032689">
    <property type="entry name" value="TraG-D_C"/>
</dbReference>
<evidence type="ECO:0000259" key="7">
    <source>
        <dbReference type="Pfam" id="PF12696"/>
    </source>
</evidence>
<dbReference type="PANTHER" id="PTHR37937">
    <property type="entry name" value="CONJUGATIVE TRANSFER: DNA TRANSPORT"/>
    <property type="match status" value="1"/>
</dbReference>
<gene>
    <name evidence="8" type="ORF">C5C40_15360</name>
</gene>
<dbReference type="CDD" id="cd01127">
    <property type="entry name" value="TrwB_TraG_TraD_VirD4"/>
    <property type="match status" value="1"/>
</dbReference>
<evidence type="ECO:0000256" key="3">
    <source>
        <dbReference type="ARBA" id="ARBA00022692"/>
    </source>
</evidence>
<dbReference type="InterPro" id="IPR027417">
    <property type="entry name" value="P-loop_NTPase"/>
</dbReference>
<evidence type="ECO:0000256" key="1">
    <source>
        <dbReference type="ARBA" id="ARBA00004651"/>
    </source>
</evidence>
<evidence type="ECO:0000256" key="5">
    <source>
        <dbReference type="ARBA" id="ARBA00023136"/>
    </source>
</evidence>
<keyword evidence="3 6" id="KW-0812">Transmembrane</keyword>
<accession>A0ABX5A9U5</accession>
<organism evidence="8 9">
    <name type="scientific">Rathayibacter rathayi</name>
    <name type="common">Corynebacterium rathayi</name>
    <dbReference type="NCBI Taxonomy" id="33887"/>
    <lineage>
        <taxon>Bacteria</taxon>
        <taxon>Bacillati</taxon>
        <taxon>Actinomycetota</taxon>
        <taxon>Actinomycetes</taxon>
        <taxon>Micrococcales</taxon>
        <taxon>Microbacteriaceae</taxon>
        <taxon>Rathayibacter</taxon>
    </lineage>
</organism>
<keyword evidence="4 6" id="KW-1133">Transmembrane helix</keyword>
<dbReference type="SUPFAM" id="SSF52540">
    <property type="entry name" value="P-loop containing nucleoside triphosphate hydrolases"/>
    <property type="match status" value="1"/>
</dbReference>
<dbReference type="Proteomes" id="UP000239698">
    <property type="component" value="Unassembled WGS sequence"/>
</dbReference>
<keyword evidence="2" id="KW-1003">Cell membrane</keyword>
<keyword evidence="9" id="KW-1185">Reference proteome</keyword>
<dbReference type="InterPro" id="IPR051539">
    <property type="entry name" value="T4SS-coupling_protein"/>
</dbReference>
<name>A0ABX5A9U5_RATRA</name>
<feature type="domain" description="TraD/TraG TraM recognition site" evidence="7">
    <location>
        <begin position="420"/>
        <end position="536"/>
    </location>
</feature>